<dbReference type="KEGG" id="vg:65112850"/>
<dbReference type="GeneID" id="65112850"/>
<comment type="function">
    <text evidence="4">Accumulates harmlessly in the cytoplasmic membrane until it reaches a critical concentration that triggers the formation of micron-scale pores (holes) causing host cell membrane disruption and endolysin escape into the periplasmic space. Determines the precise timing of host cell lysis. Regulated by specific antiholins that somehow sense superinfections and then delay lysis. Participates with the endolysin and spanin proteins in the sequential events which lead to the programmed host cell lysis releasing the mature viral particles from the host cell.</text>
</comment>
<comment type="similarity">
    <text evidence="4">Belongs to the T4likevirus holin family.</text>
</comment>
<dbReference type="InterPro" id="IPR020982">
    <property type="entry name" value="Phage_T4_GpT_holin"/>
</dbReference>
<accession>A0A2S1GLZ9</accession>
<dbReference type="Pfam" id="PF11031">
    <property type="entry name" value="Phage_holin_T"/>
    <property type="match status" value="1"/>
</dbReference>
<protein>
    <recommendedName>
        <fullName evidence="4">Holin</fullName>
    </recommendedName>
</protein>
<keyword evidence="4 5" id="KW-0472">Membrane</keyword>
<keyword evidence="4" id="KW-0735">Signal-anchor</keyword>
<keyword evidence="4" id="KW-1030">Host cell inner membrane</keyword>
<dbReference type="EMBL" id="MH059636">
    <property type="protein sequence ID" value="AWD90417.1"/>
    <property type="molecule type" value="Genomic_DNA"/>
</dbReference>
<evidence type="ECO:0000256" key="4">
    <source>
        <dbReference type="HAMAP-Rule" id="MF_04104"/>
    </source>
</evidence>
<dbReference type="Proteomes" id="UP000246316">
    <property type="component" value="Segment"/>
</dbReference>
<organism evidence="6 7">
    <name type="scientific">Erwinia phage Cronus</name>
    <dbReference type="NCBI Taxonomy" id="2163633"/>
    <lineage>
        <taxon>Viruses</taxon>
        <taxon>Duplodnaviria</taxon>
        <taxon>Heunggongvirae</taxon>
        <taxon>Uroviricota</taxon>
        <taxon>Caudoviricetes</taxon>
        <taxon>Pantevenvirales</taxon>
        <taxon>Straboviridae</taxon>
        <taxon>Tevenvirinae</taxon>
        <taxon>Risoevirus</taxon>
        <taxon>Risoevirus cronus</taxon>
        <taxon>Roskildevirus cronus</taxon>
    </lineage>
</organism>
<dbReference type="GO" id="GO:0044659">
    <property type="term" value="P:viral release from host cell by cytolysis"/>
    <property type="evidence" value="ECO:0007669"/>
    <property type="project" value="InterPro"/>
</dbReference>
<dbReference type="RefSeq" id="YP_010095216.1">
    <property type="nucleotide sequence ID" value="NC_055743.1"/>
</dbReference>
<evidence type="ECO:0000256" key="5">
    <source>
        <dbReference type="SAM" id="Phobius"/>
    </source>
</evidence>
<keyword evidence="2 4" id="KW-0204">Cytolysis</keyword>
<evidence type="ECO:0000313" key="7">
    <source>
        <dbReference type="Proteomes" id="UP000246316"/>
    </source>
</evidence>
<name>A0A2S1GLZ9_9CAUD</name>
<feature type="transmembrane region" description="Helical" evidence="5">
    <location>
        <begin position="20"/>
        <end position="39"/>
    </location>
</feature>
<keyword evidence="4" id="KW-1043">Host membrane</keyword>
<reference evidence="6" key="1">
    <citation type="submission" date="2018-03" db="EMBL/GenBank/DDBJ databases">
        <title>Phage therapy in agriculture - a green tech approach to combat plant pathogenic bacteria.</title>
        <authorList>
            <person name="Carstens A.B."/>
            <person name="Djurhuus A.M."/>
            <person name="Hansen L.H."/>
        </authorList>
    </citation>
    <scope>NUCLEOTIDE SEQUENCE [LARGE SCALE GENOMIC DNA]</scope>
</reference>
<dbReference type="GO" id="GO:0016020">
    <property type="term" value="C:membrane"/>
    <property type="evidence" value="ECO:0007669"/>
    <property type="project" value="UniProtKB-UniRule"/>
</dbReference>
<evidence type="ECO:0000313" key="6">
    <source>
        <dbReference type="EMBL" id="AWD90417.1"/>
    </source>
</evidence>
<feature type="topological domain" description="Cytoplasmic" evidence="4">
    <location>
        <begin position="1"/>
        <end position="24"/>
    </location>
</feature>
<keyword evidence="4" id="KW-1032">Host cell membrane</keyword>
<dbReference type="GO" id="GO:0020002">
    <property type="term" value="C:host cell plasma membrane"/>
    <property type="evidence" value="ECO:0007669"/>
    <property type="project" value="UniProtKB-SubCell"/>
</dbReference>
<proteinExistence type="inferred from homology"/>
<evidence type="ECO:0000256" key="3">
    <source>
        <dbReference type="ARBA" id="ARBA00023142"/>
    </source>
</evidence>
<evidence type="ECO:0000256" key="1">
    <source>
        <dbReference type="ARBA" id="ARBA00022612"/>
    </source>
</evidence>
<keyword evidence="7" id="KW-1185">Reference proteome</keyword>
<comment type="subunit">
    <text evidence="4">Homomultimer. Heterotetramer composed of 2 holin and 2 antiholin. The holin-antiholin complex binds dsDNA. Interacts (via C-terminus) with antiholin (via C-terminus); this interaction blocks the holin homomultimerization and delays host cell lysis. Interacts (via N-terminus) with the lysis inhibition accessory protein rIII; this interaction stabilizes the holin-antiholin complex thereby resulting in a robust block of the hole formation.</text>
</comment>
<comment type="caution">
    <text evidence="4">Lacks conserved residue(s) required for the propagation of feature annotation.</text>
</comment>
<keyword evidence="4 5" id="KW-0812">Transmembrane</keyword>
<dbReference type="GO" id="GO:0140911">
    <property type="term" value="F:pore-forming activity"/>
    <property type="evidence" value="ECO:0007669"/>
    <property type="project" value="UniProtKB-UniRule"/>
</dbReference>
<keyword evidence="1 4" id="KW-1188">Viral release from host cell</keyword>
<dbReference type="HAMAP" id="MF_04104">
    <property type="entry name" value="HOLIN_T4"/>
    <property type="match status" value="1"/>
</dbReference>
<feature type="topological domain" description="Periplasmic" evidence="4">
    <location>
        <begin position="40"/>
        <end position="209"/>
    </location>
</feature>
<keyword evidence="3 4" id="KW-0578">Host cell lysis by virus</keyword>
<sequence>MDLVFGVLDRIFKDDATGKVVLSRVLTVIVLFILVFVWYKGDALMQMYKDSKYDSYTEIIQKERDSKFETSALEQLQIVQASSGADFSAVYTFRPRNMNYFVDLVTYEGRLPQTVNPKNLGGFPIDKTSGEYNTHLTGEFFESDKEFTYLPTKKKDGEIKYMFSCPYFNLDNVYSGAVAMYWYDGQATVPEARLAAICRQASRTLGRTR</sequence>
<evidence type="ECO:0000256" key="2">
    <source>
        <dbReference type="ARBA" id="ARBA00022852"/>
    </source>
</evidence>
<comment type="domain">
    <text evidence="4">The C-terminus serves, in association with the antiholin, as a DNA sensor for lysis inhibition under superinfection conditions.</text>
</comment>
<keyword evidence="4 5" id="KW-1133">Transmembrane helix</keyword>
<comment type="subcellular location">
    <subcellularLocation>
        <location evidence="4">Host cell inner membrane</location>
        <topology evidence="4">Single-pass type II membrane protein</topology>
        <orientation evidence="4">Periplasmic side</orientation>
    </subcellularLocation>
    <text evidence="4">Classified as a class III holin.</text>
</comment>